<evidence type="ECO:0000256" key="3">
    <source>
        <dbReference type="ARBA" id="ARBA00004968"/>
    </source>
</evidence>
<dbReference type="InterPro" id="IPR032466">
    <property type="entry name" value="Metal_Hydrolase"/>
</dbReference>
<feature type="non-terminal residue" evidence="11">
    <location>
        <position position="452"/>
    </location>
</feature>
<dbReference type="PANTHER" id="PTHR43668:SF2">
    <property type="entry name" value="ALLANTOINASE"/>
    <property type="match status" value="1"/>
</dbReference>
<dbReference type="InterPro" id="IPR017593">
    <property type="entry name" value="Allantoinase"/>
</dbReference>
<dbReference type="SUPFAM" id="SSF51338">
    <property type="entry name" value="Composite domain of metallo-dependent hydrolases"/>
    <property type="match status" value="1"/>
</dbReference>
<protein>
    <recommendedName>
        <fullName evidence="6">allantoinase</fullName>
        <ecNumber evidence="6">3.5.2.5</ecNumber>
    </recommendedName>
</protein>
<dbReference type="PANTHER" id="PTHR43668">
    <property type="entry name" value="ALLANTOINASE"/>
    <property type="match status" value="1"/>
</dbReference>
<evidence type="ECO:0000256" key="4">
    <source>
        <dbReference type="ARBA" id="ARBA00010368"/>
    </source>
</evidence>
<evidence type="ECO:0000256" key="7">
    <source>
        <dbReference type="ARBA" id="ARBA00022723"/>
    </source>
</evidence>
<evidence type="ECO:0000259" key="10">
    <source>
        <dbReference type="Pfam" id="PF01979"/>
    </source>
</evidence>
<sequence>MTLDGLFIITSNKVLAFDNSVPSPATIEISKETGHIVNVIPTKLSLEDYPSLTPTEFIDAGDDVVMPGLVDAHVHLNDPGRTAWEGFESGTKAAAAGGVTTVIDMPLNSIPPTTTVANLDIKCKTATGRCWVDVGFYGGIIPGNQNEIVPLIKAGVRGFKCFLIESGVDEFPCVNETDLRRAFEKLQNQNTVFMFHAEMSDGEQEEDNEQIEPQNYQRFLLSRPPSLELNAIKLVVQLTNEYKTVPTHIVHLSAADALNIIKKAKDDGLPLTVETCFHYLCLSAEDVPAGHTEFKCCPPIRNQTNRQRLWQALQDGIIDDVVSDHSPCTANLKCFNEGDFVKAWGGISTLQLGLSVLWTEAKKHGCNIDDLVKWMSRNTAKRVFLDDRKGAIKKGYDADIVIWNPEETFTVTRDIIQFKNKLTPYVQRTLYGVVKKTILRGNVIYDSSHGVI</sequence>
<comment type="catalytic activity">
    <reaction evidence="1">
        <text>(S)-allantoin + H2O = allantoate + H(+)</text>
        <dbReference type="Rhea" id="RHEA:17029"/>
        <dbReference type="ChEBI" id="CHEBI:15377"/>
        <dbReference type="ChEBI" id="CHEBI:15378"/>
        <dbReference type="ChEBI" id="CHEBI:15678"/>
        <dbReference type="ChEBI" id="CHEBI:17536"/>
        <dbReference type="EC" id="3.5.2.5"/>
    </reaction>
</comment>
<evidence type="ECO:0000256" key="5">
    <source>
        <dbReference type="ARBA" id="ARBA00011881"/>
    </source>
</evidence>
<evidence type="ECO:0000256" key="9">
    <source>
        <dbReference type="ARBA" id="ARBA00022833"/>
    </source>
</evidence>
<dbReference type="EC" id="3.5.2.5" evidence="6"/>
<dbReference type="GO" id="GO:0005737">
    <property type="term" value="C:cytoplasm"/>
    <property type="evidence" value="ECO:0007669"/>
    <property type="project" value="TreeGrafter"/>
</dbReference>
<evidence type="ECO:0000256" key="1">
    <source>
        <dbReference type="ARBA" id="ARBA00001756"/>
    </source>
</evidence>
<dbReference type="InterPro" id="IPR002195">
    <property type="entry name" value="Dihydroorotase_CS"/>
</dbReference>
<accession>A0A9N9BE30</accession>
<proteinExistence type="inferred from homology"/>
<feature type="domain" description="Amidohydrolase-related" evidence="10">
    <location>
        <begin position="64"/>
        <end position="443"/>
    </location>
</feature>
<dbReference type="SUPFAM" id="SSF51556">
    <property type="entry name" value="Metallo-dependent hydrolases"/>
    <property type="match status" value="1"/>
</dbReference>
<dbReference type="GO" id="GO:0000256">
    <property type="term" value="P:allantoin catabolic process"/>
    <property type="evidence" value="ECO:0007669"/>
    <property type="project" value="InterPro"/>
</dbReference>
<dbReference type="GO" id="GO:0004038">
    <property type="term" value="F:allantoinase activity"/>
    <property type="evidence" value="ECO:0007669"/>
    <property type="project" value="UniProtKB-EC"/>
</dbReference>
<dbReference type="Pfam" id="PF01979">
    <property type="entry name" value="Amidohydro_1"/>
    <property type="match status" value="1"/>
</dbReference>
<gene>
    <name evidence="11" type="ORF">PBRASI_LOCUS5802</name>
</gene>
<dbReference type="EMBL" id="CAJVPI010000711">
    <property type="protein sequence ID" value="CAG8565183.1"/>
    <property type="molecule type" value="Genomic_DNA"/>
</dbReference>
<dbReference type="PROSITE" id="PS01137">
    <property type="entry name" value="TATD_1"/>
    <property type="match status" value="1"/>
</dbReference>
<keyword evidence="8" id="KW-0378">Hydrolase</keyword>
<keyword evidence="9" id="KW-0862">Zinc</keyword>
<evidence type="ECO:0000256" key="6">
    <source>
        <dbReference type="ARBA" id="ARBA00012863"/>
    </source>
</evidence>
<evidence type="ECO:0000313" key="12">
    <source>
        <dbReference type="Proteomes" id="UP000789739"/>
    </source>
</evidence>
<dbReference type="FunFam" id="3.20.20.140:FF:000032">
    <property type="entry name" value="Allantoinase Dal1"/>
    <property type="match status" value="1"/>
</dbReference>
<reference evidence="11" key="1">
    <citation type="submission" date="2021-06" db="EMBL/GenBank/DDBJ databases">
        <authorList>
            <person name="Kallberg Y."/>
            <person name="Tangrot J."/>
            <person name="Rosling A."/>
        </authorList>
    </citation>
    <scope>NUCLEOTIDE SEQUENCE</scope>
    <source>
        <strain evidence="11">BR232B</strain>
    </source>
</reference>
<organism evidence="11 12">
    <name type="scientific">Paraglomus brasilianum</name>
    <dbReference type="NCBI Taxonomy" id="144538"/>
    <lineage>
        <taxon>Eukaryota</taxon>
        <taxon>Fungi</taxon>
        <taxon>Fungi incertae sedis</taxon>
        <taxon>Mucoromycota</taxon>
        <taxon>Glomeromycotina</taxon>
        <taxon>Glomeromycetes</taxon>
        <taxon>Paraglomerales</taxon>
        <taxon>Paraglomeraceae</taxon>
        <taxon>Paraglomus</taxon>
    </lineage>
</organism>
<dbReference type="InterPro" id="IPR006680">
    <property type="entry name" value="Amidohydro-rel"/>
</dbReference>
<name>A0A9N9BE30_9GLOM</name>
<dbReference type="Gene3D" id="3.20.20.140">
    <property type="entry name" value="Metal-dependent hydrolases"/>
    <property type="match status" value="1"/>
</dbReference>
<dbReference type="NCBIfam" id="TIGR03178">
    <property type="entry name" value="allantoinase"/>
    <property type="match status" value="1"/>
</dbReference>
<comment type="cofactor">
    <cofactor evidence="2">
        <name>Zn(2+)</name>
        <dbReference type="ChEBI" id="CHEBI:29105"/>
    </cofactor>
</comment>
<dbReference type="InterPro" id="IPR011059">
    <property type="entry name" value="Metal-dep_hydrolase_composite"/>
</dbReference>
<dbReference type="AlphaFoldDB" id="A0A9N9BE30"/>
<comment type="caution">
    <text evidence="11">The sequence shown here is derived from an EMBL/GenBank/DDBJ whole genome shotgun (WGS) entry which is preliminary data.</text>
</comment>
<evidence type="ECO:0000256" key="2">
    <source>
        <dbReference type="ARBA" id="ARBA00001947"/>
    </source>
</evidence>
<keyword evidence="12" id="KW-1185">Reference proteome</keyword>
<comment type="similarity">
    <text evidence="4">Belongs to the metallo-dependent hydrolases superfamily. Allantoinase family.</text>
</comment>
<dbReference type="GO" id="GO:0008270">
    <property type="term" value="F:zinc ion binding"/>
    <property type="evidence" value="ECO:0007669"/>
    <property type="project" value="InterPro"/>
</dbReference>
<dbReference type="Proteomes" id="UP000789739">
    <property type="component" value="Unassembled WGS sequence"/>
</dbReference>
<keyword evidence="7" id="KW-0479">Metal-binding</keyword>
<evidence type="ECO:0000313" key="11">
    <source>
        <dbReference type="EMBL" id="CAG8565183.1"/>
    </source>
</evidence>
<comment type="pathway">
    <text evidence="3">Nitrogen metabolism; (S)-allantoin degradation; allantoate from (S)-allantoin: step 1/1.</text>
</comment>
<evidence type="ECO:0000256" key="8">
    <source>
        <dbReference type="ARBA" id="ARBA00022801"/>
    </source>
</evidence>
<dbReference type="GO" id="GO:0006145">
    <property type="term" value="P:purine nucleobase catabolic process"/>
    <property type="evidence" value="ECO:0007669"/>
    <property type="project" value="TreeGrafter"/>
</dbReference>
<dbReference type="InterPro" id="IPR050138">
    <property type="entry name" value="DHOase/Allantoinase_Hydrolase"/>
</dbReference>
<dbReference type="GO" id="GO:0050897">
    <property type="term" value="F:cobalt ion binding"/>
    <property type="evidence" value="ECO:0007669"/>
    <property type="project" value="InterPro"/>
</dbReference>
<comment type="subunit">
    <text evidence="5">Homotetramer.</text>
</comment>
<dbReference type="PROSITE" id="PS00482">
    <property type="entry name" value="DIHYDROOROTASE_1"/>
    <property type="match status" value="1"/>
</dbReference>
<dbReference type="InterPro" id="IPR018228">
    <property type="entry name" value="DNase_TatD-rel_CS"/>
</dbReference>
<dbReference type="OrthoDB" id="10258955at2759"/>